<feature type="compositionally biased region" description="Polar residues" evidence="13">
    <location>
        <begin position="318"/>
        <end position="331"/>
    </location>
</feature>
<feature type="compositionally biased region" description="Basic and acidic residues" evidence="13">
    <location>
        <begin position="474"/>
        <end position="502"/>
    </location>
</feature>
<accession>A0AAN9VM80</accession>
<feature type="compositionally biased region" description="Basic residues" evidence="13">
    <location>
        <begin position="1170"/>
        <end position="1189"/>
    </location>
</feature>
<dbReference type="InterPro" id="IPR006671">
    <property type="entry name" value="Cyclin_N"/>
</dbReference>
<feature type="compositionally biased region" description="Pro residues" evidence="13">
    <location>
        <begin position="1078"/>
        <end position="1090"/>
    </location>
</feature>
<keyword evidence="6" id="KW-0832">Ubl conjugation</keyword>
<feature type="compositionally biased region" description="Basic and acidic residues" evidence="13">
    <location>
        <begin position="360"/>
        <end position="376"/>
    </location>
</feature>
<keyword evidence="11" id="KW-0131">Cell cycle</keyword>
<keyword evidence="16" id="KW-1185">Reference proteome</keyword>
<feature type="compositionally biased region" description="Low complexity" evidence="13">
    <location>
        <begin position="998"/>
        <end position="1052"/>
    </location>
</feature>
<feature type="compositionally biased region" description="Pro residues" evidence="13">
    <location>
        <begin position="344"/>
        <end position="353"/>
    </location>
</feature>
<feature type="compositionally biased region" description="Basic and acidic residues" evidence="13">
    <location>
        <begin position="581"/>
        <end position="591"/>
    </location>
</feature>
<keyword evidence="7" id="KW-0805">Transcription regulation</keyword>
<feature type="compositionally biased region" description="Low complexity" evidence="13">
    <location>
        <begin position="931"/>
        <end position="952"/>
    </location>
</feature>
<keyword evidence="8 12" id="KW-0195">Cyclin</keyword>
<evidence type="ECO:0000256" key="4">
    <source>
        <dbReference type="ARBA" id="ARBA00022553"/>
    </source>
</evidence>
<feature type="compositionally biased region" description="Low complexity" evidence="13">
    <location>
        <begin position="1419"/>
        <end position="1432"/>
    </location>
</feature>
<dbReference type="InterPro" id="IPR036915">
    <property type="entry name" value="Cyclin-like_sf"/>
</dbReference>
<evidence type="ECO:0000256" key="9">
    <source>
        <dbReference type="ARBA" id="ARBA00023163"/>
    </source>
</evidence>
<feature type="compositionally biased region" description="Low complexity" evidence="13">
    <location>
        <begin position="1091"/>
        <end position="1107"/>
    </location>
</feature>
<feature type="compositionally biased region" description="Basic residues" evidence="13">
    <location>
        <begin position="1205"/>
        <end position="1217"/>
    </location>
</feature>
<dbReference type="GO" id="GO:0051301">
    <property type="term" value="P:cell division"/>
    <property type="evidence" value="ECO:0007669"/>
    <property type="project" value="UniProtKB-KW"/>
</dbReference>
<evidence type="ECO:0000313" key="15">
    <source>
        <dbReference type="EMBL" id="KAK7792972.1"/>
    </source>
</evidence>
<feature type="compositionally biased region" description="Polar residues" evidence="13">
    <location>
        <begin position="694"/>
        <end position="709"/>
    </location>
</feature>
<feature type="compositionally biased region" description="Polar residues" evidence="13">
    <location>
        <begin position="258"/>
        <end position="270"/>
    </location>
</feature>
<feature type="compositionally biased region" description="Basic and acidic residues" evidence="13">
    <location>
        <begin position="1332"/>
        <end position="1341"/>
    </location>
</feature>
<feature type="compositionally biased region" description="Polar residues" evidence="13">
    <location>
        <begin position="1393"/>
        <end position="1403"/>
    </location>
</feature>
<dbReference type="SMART" id="SM00385">
    <property type="entry name" value="CYCLIN"/>
    <property type="match status" value="1"/>
</dbReference>
<evidence type="ECO:0000256" key="7">
    <source>
        <dbReference type="ARBA" id="ARBA00023015"/>
    </source>
</evidence>
<dbReference type="InterPro" id="IPR013763">
    <property type="entry name" value="Cyclin-like_dom"/>
</dbReference>
<protein>
    <recommendedName>
        <fullName evidence="14">Cyclin-like domain-containing protein</fullName>
    </recommendedName>
</protein>
<feature type="compositionally biased region" description="Low complexity" evidence="13">
    <location>
        <begin position="764"/>
        <end position="775"/>
    </location>
</feature>
<feature type="compositionally biased region" description="Low complexity" evidence="13">
    <location>
        <begin position="1378"/>
        <end position="1392"/>
    </location>
</feature>
<dbReference type="FunFam" id="1.10.472.10:FF:000009">
    <property type="entry name" value="cyclin-T2 isoform X1"/>
    <property type="match status" value="1"/>
</dbReference>
<dbReference type="GO" id="GO:0016538">
    <property type="term" value="F:cyclin-dependent protein serine/threonine kinase regulator activity"/>
    <property type="evidence" value="ECO:0007669"/>
    <property type="project" value="InterPro"/>
</dbReference>
<evidence type="ECO:0000256" key="13">
    <source>
        <dbReference type="SAM" id="MobiDB-lite"/>
    </source>
</evidence>
<dbReference type="PANTHER" id="PTHR10026">
    <property type="entry name" value="CYCLIN"/>
    <property type="match status" value="1"/>
</dbReference>
<evidence type="ECO:0000256" key="2">
    <source>
        <dbReference type="ARBA" id="ARBA00008638"/>
    </source>
</evidence>
<evidence type="ECO:0000256" key="1">
    <source>
        <dbReference type="ARBA" id="ARBA00004123"/>
    </source>
</evidence>
<feature type="compositionally biased region" description="Polar residues" evidence="13">
    <location>
        <begin position="831"/>
        <end position="841"/>
    </location>
</feature>
<feature type="region of interest" description="Disordered" evidence="13">
    <location>
        <begin position="972"/>
        <end position="1133"/>
    </location>
</feature>
<feature type="compositionally biased region" description="Basic and acidic residues" evidence="13">
    <location>
        <begin position="1190"/>
        <end position="1204"/>
    </location>
</feature>
<name>A0AAN9VM80_9ORTH</name>
<reference evidence="15 16" key="1">
    <citation type="submission" date="2024-03" db="EMBL/GenBank/DDBJ databases">
        <title>The genome assembly and annotation of the cricket Gryllus longicercus Weissman &amp; Gray.</title>
        <authorList>
            <person name="Szrajer S."/>
            <person name="Gray D."/>
            <person name="Ylla G."/>
        </authorList>
    </citation>
    <scope>NUCLEOTIDE SEQUENCE [LARGE SCALE GENOMIC DNA]</scope>
    <source>
        <strain evidence="15">DAG 2021-001</strain>
        <tissue evidence="15">Whole body minus gut</tissue>
    </source>
</reference>
<evidence type="ECO:0000313" key="16">
    <source>
        <dbReference type="Proteomes" id="UP001378592"/>
    </source>
</evidence>
<feature type="compositionally biased region" description="Low complexity" evidence="13">
    <location>
        <begin position="1321"/>
        <end position="1331"/>
    </location>
</feature>
<feature type="compositionally biased region" description="Pro residues" evidence="13">
    <location>
        <begin position="536"/>
        <end position="556"/>
    </location>
</feature>
<evidence type="ECO:0000256" key="12">
    <source>
        <dbReference type="RuleBase" id="RU000383"/>
    </source>
</evidence>
<evidence type="ECO:0000256" key="8">
    <source>
        <dbReference type="ARBA" id="ARBA00023127"/>
    </source>
</evidence>
<dbReference type="Proteomes" id="UP001378592">
    <property type="component" value="Unassembled WGS sequence"/>
</dbReference>
<evidence type="ECO:0000259" key="14">
    <source>
        <dbReference type="SMART" id="SM00385"/>
    </source>
</evidence>
<dbReference type="SUPFAM" id="SSF47954">
    <property type="entry name" value="Cyclin-like"/>
    <property type="match status" value="2"/>
</dbReference>
<feature type="compositionally biased region" description="Polar residues" evidence="13">
    <location>
        <begin position="776"/>
        <end position="786"/>
    </location>
</feature>
<keyword evidence="3" id="KW-1017">Isopeptide bond</keyword>
<feature type="compositionally biased region" description="Polar residues" evidence="13">
    <location>
        <begin position="747"/>
        <end position="763"/>
    </location>
</feature>
<evidence type="ECO:0000256" key="6">
    <source>
        <dbReference type="ARBA" id="ARBA00022843"/>
    </source>
</evidence>
<feature type="compositionally biased region" description="Low complexity" evidence="13">
    <location>
        <begin position="1291"/>
        <end position="1308"/>
    </location>
</feature>
<feature type="compositionally biased region" description="Polar residues" evidence="13">
    <location>
        <begin position="1053"/>
        <end position="1071"/>
    </location>
</feature>
<evidence type="ECO:0000256" key="10">
    <source>
        <dbReference type="ARBA" id="ARBA00023242"/>
    </source>
</evidence>
<dbReference type="FunFam" id="1.10.472.10:FF:000004">
    <property type="entry name" value="Cyclin T2"/>
    <property type="match status" value="1"/>
</dbReference>
<keyword evidence="10" id="KW-0539">Nucleus</keyword>
<proteinExistence type="inferred from homology"/>
<sequence length="1440" mass="154328">MAADERWYFTKEQLANTPSRRCGYDVEKELSYRQHCANFIQDMGQRLLVTQLCINTAIVYMHRFYVFHSFTQFHRNAMAAASLFLAAKVEEQPRKLEHVIKVAHVCLHRDQPPLDTKSEAYLEQAQDLVFNENVLLQTLGFDVAIDHPHTHVVRCCHLVRASKDLAQTSYFMASNSLHLTTMCLQYKPTVVACFCIHLACKWSNWEIPQSNEGKDWFWYVDKTVSLDQLEQLTAEFLVIFDKCPTKLKHKIKSISATQNTSVPPSVSGSPFDSEPRRVRPPGSEAAASCTSGSQDSGLFSRASTSTATVGSGIPQDVSAGSSWMSQHIPSSSLPPLPRDQVPATQPPPPPPPLSSATNYRDYREKKERERQEREKLAQSASGTVSSSRTKGDMRRPTVKMDGHHHHHHHHHGVPPATSSSSSSSSHHKPSSSSSTPHGKPPPLPQPSTSTLHSQQSSSASSSSRPPPGVTAARDAARREAAHARDANRRRADPYYRSTHESEASFDPQLNHWSHTPEDTANDPRHRDKERHSVSRLPPPPPPPPLPPPPPPPPPQPAGRTKENPPQVTGGLPDLGTTIKMEPSDPVKHIKVDPYPVKVEPDTKQHKVDSNSTAPYGHVVIKQENSDVKHVDKNYNSSSNVSSSSGNISSSSGGGSSSSSSRHRQRPTDSFSEGSSRYDGRPRTATPPKVEASNGKGTHTSMLPPSTTLAQQPQSQSSRSSQQLKKPSSPHHHHHHHHRARSPHQPSQTSTSMKAPSSTVGNPPSKSFYSTSKTSSLQETPARNGTTQHEEVTTSGSSSSSANSNSSSGSSNSSSRRSTLRQPSTPPRTEAEPSSQTSPTTVKSSDRKSSSNSTRESPYGPRSKRQRTPPSASKKSESSSAQPVAPQVPLGDLGTPPPPPPPPPVALLSPFGSPPVAPSVTSSGAPATPGKSVTTSGRSSRLRTSSSSSEPELVPLVTKLDQIAGFQNIGNSMSIRLPDVSGRLPDTRVPELITPFRDSTAATVPSSATTSAPPVQGATTISTAATGTTTPAASSVSTTAIISTTTVTTTSASNGSHLPSSQTSEASSETNKSSQPPTQSLPPPSVQPPLPATSAPSSQQLSTQQPPTDLGAVAFPSPATHAAVDPDEDGLFGSSSTVLDVVMSEQLPSLDRMLEPGALPAPDVAAVRKTGEHHHKSDKKKKKEKHRRKEKDKDKERDKDKEKSPHKVHKMKHKKEKHKEKLDMPSASGGVTTSSNSTVPPPSAPIKITIPKDKLNLSLEPPHSVSGSSETSTPSTGLKLKIQKDRLKVSETPAPIATATATSSTPGGSLKIKISKDKIAVATPSSSGSSASKDSRKRDRTSPRGGEQPPSKQSRLEGSSSSRRSGSSASYNKQNGVPANSASSTSAQPQQSSRGSSYSVNKVSGRSDHAHHHPSHQARSRSSVSTASTSQSAHHSHHHHQ</sequence>
<feature type="compositionally biased region" description="Low complexity" evidence="13">
    <location>
        <begin position="1350"/>
        <end position="1369"/>
    </location>
</feature>
<feature type="compositionally biased region" description="Low complexity" evidence="13">
    <location>
        <begin position="710"/>
        <end position="726"/>
    </location>
</feature>
<dbReference type="CDD" id="cd20538">
    <property type="entry name" value="CYCLIN_CCNT_rpt1"/>
    <property type="match status" value="1"/>
</dbReference>
<dbReference type="Pfam" id="PF00134">
    <property type="entry name" value="Cyclin_N"/>
    <property type="match status" value="1"/>
</dbReference>
<feature type="compositionally biased region" description="Basic residues" evidence="13">
    <location>
        <begin position="1408"/>
        <end position="1418"/>
    </location>
</feature>
<dbReference type="Pfam" id="PF21797">
    <property type="entry name" value="CycT2-like_C"/>
    <property type="match status" value="1"/>
</dbReference>
<comment type="similarity">
    <text evidence="2">Belongs to the cyclin family. Cyclin C subfamily.</text>
</comment>
<feature type="domain" description="Cyclin-like" evidence="14">
    <location>
        <begin position="38"/>
        <end position="137"/>
    </location>
</feature>
<dbReference type="CDD" id="cd20539">
    <property type="entry name" value="CYCLIN_CCNT_rpt2"/>
    <property type="match status" value="1"/>
</dbReference>
<dbReference type="GO" id="GO:0005634">
    <property type="term" value="C:nucleus"/>
    <property type="evidence" value="ECO:0007669"/>
    <property type="project" value="UniProtKB-SubCell"/>
</dbReference>
<comment type="subcellular location">
    <subcellularLocation>
        <location evidence="1">Nucleus</location>
    </subcellularLocation>
</comment>
<feature type="compositionally biased region" description="Low complexity" evidence="13">
    <location>
        <begin position="794"/>
        <end position="816"/>
    </location>
</feature>
<keyword evidence="5" id="KW-0132">Cell division</keyword>
<feature type="compositionally biased region" description="Pro residues" evidence="13">
    <location>
        <begin position="894"/>
        <end position="904"/>
    </location>
</feature>
<feature type="region of interest" description="Disordered" evidence="13">
    <location>
        <begin position="258"/>
        <end position="952"/>
    </location>
</feature>
<feature type="region of interest" description="Disordered" evidence="13">
    <location>
        <begin position="1152"/>
        <end position="1440"/>
    </location>
</feature>
<feature type="compositionally biased region" description="Basic residues" evidence="13">
    <location>
        <begin position="402"/>
        <end position="412"/>
    </location>
</feature>
<evidence type="ECO:0000256" key="11">
    <source>
        <dbReference type="ARBA" id="ARBA00023306"/>
    </source>
</evidence>
<feature type="compositionally biased region" description="Polar residues" evidence="13">
    <location>
        <begin position="288"/>
        <end position="309"/>
    </location>
</feature>
<keyword evidence="9" id="KW-0804">Transcription</keyword>
<organism evidence="15 16">
    <name type="scientific">Gryllus longicercus</name>
    <dbReference type="NCBI Taxonomy" id="2509291"/>
    <lineage>
        <taxon>Eukaryota</taxon>
        <taxon>Metazoa</taxon>
        <taxon>Ecdysozoa</taxon>
        <taxon>Arthropoda</taxon>
        <taxon>Hexapoda</taxon>
        <taxon>Insecta</taxon>
        <taxon>Pterygota</taxon>
        <taxon>Neoptera</taxon>
        <taxon>Polyneoptera</taxon>
        <taxon>Orthoptera</taxon>
        <taxon>Ensifera</taxon>
        <taxon>Gryllidea</taxon>
        <taxon>Grylloidea</taxon>
        <taxon>Gryllidae</taxon>
        <taxon>Gryllinae</taxon>
        <taxon>Gryllus</taxon>
    </lineage>
</organism>
<keyword evidence="4" id="KW-0597">Phosphoprotein</keyword>
<comment type="caution">
    <text evidence="15">The sequence shown here is derived from an EMBL/GenBank/DDBJ whole genome shotgun (WGS) entry which is preliminary data.</text>
</comment>
<feature type="compositionally biased region" description="Low complexity" evidence="13">
    <location>
        <begin position="446"/>
        <end position="463"/>
    </location>
</feature>
<feature type="compositionally biased region" description="Polar residues" evidence="13">
    <location>
        <begin position="378"/>
        <end position="388"/>
    </location>
</feature>
<dbReference type="InterPro" id="IPR043198">
    <property type="entry name" value="Cyclin/Ssn8"/>
</dbReference>
<feature type="compositionally biased region" description="Low complexity" evidence="13">
    <location>
        <begin position="1260"/>
        <end position="1275"/>
    </location>
</feature>
<dbReference type="EMBL" id="JAZDUA010000409">
    <property type="protein sequence ID" value="KAK7792972.1"/>
    <property type="molecule type" value="Genomic_DNA"/>
</dbReference>
<evidence type="ECO:0000256" key="3">
    <source>
        <dbReference type="ARBA" id="ARBA00022499"/>
    </source>
</evidence>
<feature type="compositionally biased region" description="Low complexity" evidence="13">
    <location>
        <begin position="635"/>
        <end position="650"/>
    </location>
</feature>
<dbReference type="GO" id="GO:0006357">
    <property type="term" value="P:regulation of transcription by RNA polymerase II"/>
    <property type="evidence" value="ECO:0007669"/>
    <property type="project" value="InterPro"/>
</dbReference>
<evidence type="ECO:0000256" key="5">
    <source>
        <dbReference type="ARBA" id="ARBA00022618"/>
    </source>
</evidence>
<feature type="compositionally biased region" description="Basic and acidic residues" evidence="13">
    <location>
        <begin position="514"/>
        <end position="532"/>
    </location>
</feature>
<feature type="compositionally biased region" description="Basic residues" evidence="13">
    <location>
        <begin position="727"/>
        <end position="741"/>
    </location>
</feature>
<feature type="compositionally biased region" description="Low complexity" evidence="13">
    <location>
        <begin position="414"/>
        <end position="437"/>
    </location>
</feature>
<feature type="compositionally biased region" description="Low complexity" evidence="13">
    <location>
        <begin position="1225"/>
        <end position="1237"/>
    </location>
</feature>
<gene>
    <name evidence="15" type="ORF">R5R35_007617</name>
</gene>
<feature type="compositionally biased region" description="Basic and acidic residues" evidence="13">
    <location>
        <begin position="389"/>
        <end position="401"/>
    </location>
</feature>
<dbReference type="Gene3D" id="1.10.472.10">
    <property type="entry name" value="Cyclin-like"/>
    <property type="match status" value="2"/>
</dbReference>
<feature type="compositionally biased region" description="Basic and acidic residues" evidence="13">
    <location>
        <begin position="623"/>
        <end position="632"/>
    </location>
</feature>
<feature type="compositionally biased region" description="Basic and acidic residues" evidence="13">
    <location>
        <begin position="598"/>
        <end position="608"/>
    </location>
</feature>